<dbReference type="InterPro" id="IPR047001">
    <property type="entry name" value="MnmG_C_subdom"/>
</dbReference>
<comment type="cofactor">
    <cofactor evidence="1 12">
        <name>FAD</name>
        <dbReference type="ChEBI" id="CHEBI:57692"/>
    </cofactor>
</comment>
<dbReference type="FunFam" id="3.50.50.60:FF:000063">
    <property type="entry name" value="tRNA uridine 5-carboxymethylaminomethyl modification enzyme MnmG"/>
    <property type="match status" value="1"/>
</dbReference>
<reference evidence="15 16" key="1">
    <citation type="submission" date="2017-01" db="EMBL/GenBank/DDBJ databases">
        <authorList>
            <person name="Mah S.A."/>
            <person name="Swanson W.J."/>
            <person name="Moy G.W."/>
            <person name="Vacquier V.D."/>
        </authorList>
    </citation>
    <scope>NUCLEOTIDE SEQUENCE [LARGE SCALE GENOMIC DNA]</scope>
    <source>
        <strain evidence="15 16">NIO-1016</strain>
    </source>
</reference>
<dbReference type="HAMAP" id="MF_00129">
    <property type="entry name" value="MnmG_GidA"/>
    <property type="match status" value="1"/>
</dbReference>
<accession>A0A1N6YXA6</accession>
<dbReference type="EMBL" id="FTLX01000006">
    <property type="protein sequence ID" value="SIR19228.1"/>
    <property type="molecule type" value="Genomic_DNA"/>
</dbReference>
<dbReference type="PANTHER" id="PTHR11806:SF0">
    <property type="entry name" value="PROTEIN MTO1 HOMOLOG, MITOCHONDRIAL"/>
    <property type="match status" value="1"/>
</dbReference>
<dbReference type="NCBIfam" id="TIGR00136">
    <property type="entry name" value="mnmG_gidA"/>
    <property type="match status" value="1"/>
</dbReference>
<dbReference type="FunFam" id="3.50.50.60:FF:000002">
    <property type="entry name" value="tRNA uridine 5-carboxymethylaminomethyl modification enzyme MnmG"/>
    <property type="match status" value="1"/>
</dbReference>
<comment type="similarity">
    <text evidence="3 12">Belongs to the MnmG family.</text>
</comment>
<dbReference type="InterPro" id="IPR040131">
    <property type="entry name" value="MnmG_N"/>
</dbReference>
<reference evidence="14" key="3">
    <citation type="submission" date="2017-03" db="EMBL/GenBank/DDBJ databases">
        <authorList>
            <person name="Dastager S.G."/>
            <person name="Neurgaonkar P.S."/>
            <person name="Dharne M.S."/>
        </authorList>
    </citation>
    <scope>NUCLEOTIDE SEQUENCE</scope>
    <source>
        <strain evidence="14">DSM 25145</strain>
    </source>
</reference>
<comment type="caution">
    <text evidence="12">Lacks conserved residue(s) required for the propagation of feature annotation.</text>
</comment>
<dbReference type="OrthoDB" id="9815560at2"/>
<dbReference type="GO" id="GO:0050660">
    <property type="term" value="F:flavin adenine dinucleotide binding"/>
    <property type="evidence" value="ECO:0007669"/>
    <property type="project" value="UniProtKB-UniRule"/>
</dbReference>
<protein>
    <recommendedName>
        <fullName evidence="4 12">tRNA uridine 5-carboxymethylaminomethyl modification enzyme MnmG</fullName>
    </recommendedName>
    <alternativeName>
        <fullName evidence="11 12">Glucose-inhibited division protein A</fullName>
    </alternativeName>
</protein>
<evidence type="ECO:0000256" key="2">
    <source>
        <dbReference type="ARBA" id="ARBA00003717"/>
    </source>
</evidence>
<dbReference type="PROSITE" id="PS01281">
    <property type="entry name" value="GIDA_2"/>
    <property type="match status" value="1"/>
</dbReference>
<evidence type="ECO:0000313" key="14">
    <source>
        <dbReference type="EMBL" id="OXS76521.1"/>
    </source>
</evidence>
<dbReference type="InterPro" id="IPR026904">
    <property type="entry name" value="MnmG_C"/>
</dbReference>
<dbReference type="Pfam" id="PF21680">
    <property type="entry name" value="GIDA_C_1st"/>
    <property type="match status" value="1"/>
</dbReference>
<dbReference type="SMART" id="SM01228">
    <property type="entry name" value="GIDA_assoc_3"/>
    <property type="match status" value="1"/>
</dbReference>
<evidence type="ECO:0000313" key="16">
    <source>
        <dbReference type="Proteomes" id="UP000186385"/>
    </source>
</evidence>
<gene>
    <name evidence="12" type="primary">mnmG</name>
    <name evidence="12" type="synonym">gidA</name>
    <name evidence="14" type="ORF">B1B05_12600</name>
    <name evidence="15" type="ORF">SAMN05443094_10613</name>
</gene>
<name>A0A1N6YXA6_9BACI</name>
<evidence type="ECO:0000256" key="10">
    <source>
        <dbReference type="ARBA" id="ARBA00025948"/>
    </source>
</evidence>
<dbReference type="GO" id="GO:0030488">
    <property type="term" value="P:tRNA methylation"/>
    <property type="evidence" value="ECO:0007669"/>
    <property type="project" value="TreeGrafter"/>
</dbReference>
<proteinExistence type="inferred from homology"/>
<dbReference type="GO" id="GO:0005829">
    <property type="term" value="C:cytosol"/>
    <property type="evidence" value="ECO:0007669"/>
    <property type="project" value="TreeGrafter"/>
</dbReference>
<organism evidence="15 16">
    <name type="scientific">Domibacillus enclensis</name>
    <dbReference type="NCBI Taxonomy" id="1017273"/>
    <lineage>
        <taxon>Bacteria</taxon>
        <taxon>Bacillati</taxon>
        <taxon>Bacillota</taxon>
        <taxon>Bacilli</taxon>
        <taxon>Bacillales</taxon>
        <taxon>Bacillaceae</taxon>
        <taxon>Domibacillus</taxon>
    </lineage>
</organism>
<keyword evidence="7 12" id="KW-0819">tRNA processing</keyword>
<keyword evidence="8 12" id="KW-0274">FAD</keyword>
<evidence type="ECO:0000313" key="17">
    <source>
        <dbReference type="Proteomes" id="UP000215545"/>
    </source>
</evidence>
<dbReference type="Gene3D" id="1.10.10.1800">
    <property type="entry name" value="tRNA uridine 5-carboxymethylaminomethyl modification enzyme MnmG/GidA"/>
    <property type="match status" value="1"/>
</dbReference>
<evidence type="ECO:0000256" key="5">
    <source>
        <dbReference type="ARBA" id="ARBA00022490"/>
    </source>
</evidence>
<comment type="subcellular location">
    <subcellularLocation>
        <location evidence="12">Cytoplasm</location>
    </subcellularLocation>
</comment>
<evidence type="ECO:0000256" key="6">
    <source>
        <dbReference type="ARBA" id="ARBA00022630"/>
    </source>
</evidence>
<dbReference type="InterPro" id="IPR044920">
    <property type="entry name" value="MnmG_C_subdom_sf"/>
</dbReference>
<dbReference type="AlphaFoldDB" id="A0A1N6YXA6"/>
<sequence length="630" mass="70044">MNYYEAGEYEVVVIGAGHAGVEAGLASARTGAKTLMITINLDMIAYMPCNPSVGGPAKGIVVREIDALGGEMAKNIDKTHIQMRMLNTGKGPAVRALRAQADKVLYQQEMKKTIENEPNLTLIQGMAERFIVEDGECRGIVTQTGAIYRSKAVVVTTGTFMRGEIILGDLKYSSGPNNQQPAVKLSEHLEELGFELVRFKTGTPPRVNSNTIDYSKTEIQPGDDVPRAFSYETKEFIMDQLPCWLTYTNEETHTIIGDNLHRSPMYSGVIKGRGPRYCPSIEDKVVRFNDKPRHQIFLEPEGRNTEEVYVQGFSTSLPEDVQYRMLRTIPGLEKAQLMRAGYAIEYDAMVPTQLWPTLETKRIKNLYTAGQINGTSGYEEAAGQGLMAGMNAACRVLGKEEVVLSRSDAYIGVMIDDLVTKGTNEPYRLLTSRAEYRLLLRHDNADLRLTDIGHRLGMISDERYAAFTAKKEAIAMEIDRLKATIIKPDETTQAVIREAGGSELKDGIRGADLLRRPEMTYDAIKQLIPSPEALGEDVEEQVEIQIKYEGYIEKSLQQVDRMKKMENKKIPVDIDYDAISGIANEARTNLKEVQPLSIAQASRISGVNPADISILLIYIEQGRVARTASE</sequence>
<dbReference type="FunFam" id="1.10.150.570:FF:000001">
    <property type="entry name" value="tRNA uridine 5-carboxymethylaminomethyl modification enzyme MnmG"/>
    <property type="match status" value="1"/>
</dbReference>
<dbReference type="Pfam" id="PF13932">
    <property type="entry name" value="SAM_GIDA_C"/>
    <property type="match status" value="1"/>
</dbReference>
<dbReference type="GO" id="GO:0002098">
    <property type="term" value="P:tRNA wobble uridine modification"/>
    <property type="evidence" value="ECO:0007669"/>
    <property type="project" value="InterPro"/>
</dbReference>
<evidence type="ECO:0000256" key="12">
    <source>
        <dbReference type="HAMAP-Rule" id="MF_00129"/>
    </source>
</evidence>
<dbReference type="STRING" id="1017273.SAMN05443094_10613"/>
<dbReference type="RefSeq" id="WP_045851747.1">
    <property type="nucleotide sequence ID" value="NZ_FTLX01000006.1"/>
</dbReference>
<feature type="binding site" evidence="12">
    <location>
        <begin position="274"/>
        <end position="288"/>
    </location>
    <ligand>
        <name>NAD(+)</name>
        <dbReference type="ChEBI" id="CHEBI:57540"/>
    </ligand>
</feature>
<dbReference type="EMBL" id="MWSK01000006">
    <property type="protein sequence ID" value="OXS76521.1"/>
    <property type="molecule type" value="Genomic_DNA"/>
</dbReference>
<evidence type="ECO:0000256" key="4">
    <source>
        <dbReference type="ARBA" id="ARBA00020461"/>
    </source>
</evidence>
<evidence type="ECO:0000256" key="9">
    <source>
        <dbReference type="ARBA" id="ARBA00023027"/>
    </source>
</evidence>
<evidence type="ECO:0000256" key="3">
    <source>
        <dbReference type="ARBA" id="ARBA00007653"/>
    </source>
</evidence>
<evidence type="ECO:0000313" key="15">
    <source>
        <dbReference type="EMBL" id="SIR19228.1"/>
    </source>
</evidence>
<dbReference type="Proteomes" id="UP000215545">
    <property type="component" value="Unassembled WGS sequence"/>
</dbReference>
<feature type="domain" description="tRNA uridine 5-carboxymethylaminomethyl modification enzyme C-terminal subdomain" evidence="13">
    <location>
        <begin position="546"/>
        <end position="617"/>
    </location>
</feature>
<comment type="subunit">
    <text evidence="10 12">Homodimer. Heterotetramer of two MnmE and two MnmG subunits.</text>
</comment>
<dbReference type="InterPro" id="IPR004416">
    <property type="entry name" value="MnmG"/>
</dbReference>
<dbReference type="InterPro" id="IPR049312">
    <property type="entry name" value="GIDA_C_N"/>
</dbReference>
<dbReference type="Proteomes" id="UP000186385">
    <property type="component" value="Unassembled WGS sequence"/>
</dbReference>
<dbReference type="Gene3D" id="3.50.50.60">
    <property type="entry name" value="FAD/NAD(P)-binding domain"/>
    <property type="match status" value="2"/>
</dbReference>
<comment type="function">
    <text evidence="2 12">NAD-binding protein involved in the addition of a carboxymethylaminomethyl (cmnm) group at the wobble position (U34) of certain tRNAs, forming tRNA-cmnm(5)s(2)U34.</text>
</comment>
<dbReference type="PANTHER" id="PTHR11806">
    <property type="entry name" value="GLUCOSE INHIBITED DIVISION PROTEIN A"/>
    <property type="match status" value="1"/>
</dbReference>
<evidence type="ECO:0000256" key="7">
    <source>
        <dbReference type="ARBA" id="ARBA00022694"/>
    </source>
</evidence>
<dbReference type="InterPro" id="IPR002218">
    <property type="entry name" value="MnmG-rel"/>
</dbReference>
<dbReference type="InterPro" id="IPR020595">
    <property type="entry name" value="MnmG-rel_CS"/>
</dbReference>
<evidence type="ECO:0000256" key="1">
    <source>
        <dbReference type="ARBA" id="ARBA00001974"/>
    </source>
</evidence>
<keyword evidence="9 12" id="KW-0520">NAD</keyword>
<reference evidence="17" key="2">
    <citation type="submission" date="2017-03" db="EMBL/GenBank/DDBJ databases">
        <title>Bacillus sp. V-88(T) DSM27956, whole genome shotgun sequencing project.</title>
        <authorList>
            <person name="Dastager S.G."/>
            <person name="Neurgaonkar P.S."/>
            <person name="Dharne M.S."/>
        </authorList>
    </citation>
    <scope>NUCLEOTIDE SEQUENCE [LARGE SCALE GENOMIC DNA]</scope>
    <source>
        <strain evidence="17">DSM 25145</strain>
    </source>
</reference>
<feature type="binding site" evidence="12">
    <location>
        <begin position="15"/>
        <end position="20"/>
    </location>
    <ligand>
        <name>FAD</name>
        <dbReference type="ChEBI" id="CHEBI:57692"/>
    </ligand>
</feature>
<evidence type="ECO:0000259" key="13">
    <source>
        <dbReference type="SMART" id="SM01228"/>
    </source>
</evidence>
<keyword evidence="5 12" id="KW-0963">Cytoplasm</keyword>
<dbReference type="SUPFAM" id="SSF51905">
    <property type="entry name" value="FAD/NAD(P)-binding domain"/>
    <property type="match status" value="1"/>
</dbReference>
<dbReference type="InterPro" id="IPR036188">
    <property type="entry name" value="FAD/NAD-bd_sf"/>
</dbReference>
<evidence type="ECO:0000256" key="11">
    <source>
        <dbReference type="ARBA" id="ARBA00031800"/>
    </source>
</evidence>
<dbReference type="Pfam" id="PF01134">
    <property type="entry name" value="GIDA"/>
    <property type="match status" value="1"/>
</dbReference>
<keyword evidence="17" id="KW-1185">Reference proteome</keyword>
<keyword evidence="6 12" id="KW-0285">Flavoprotein</keyword>
<evidence type="ECO:0000256" key="8">
    <source>
        <dbReference type="ARBA" id="ARBA00022827"/>
    </source>
</evidence>
<dbReference type="FunFam" id="1.10.10.1800:FF:000001">
    <property type="entry name" value="tRNA uridine 5-carboxymethylaminomethyl modification enzyme MnmG"/>
    <property type="match status" value="1"/>
</dbReference>
<dbReference type="PROSITE" id="PS01280">
    <property type="entry name" value="GIDA_1"/>
    <property type="match status" value="1"/>
</dbReference>
<dbReference type="Gene3D" id="1.10.150.570">
    <property type="entry name" value="GidA associated domain, C-terminal subdomain"/>
    <property type="match status" value="1"/>
</dbReference>